<dbReference type="InterPro" id="IPR048284">
    <property type="entry name" value="EryCIII-like_N"/>
</dbReference>
<dbReference type="Pfam" id="PF06722">
    <property type="entry name" value="EryCIII-like_C"/>
    <property type="match status" value="1"/>
</dbReference>
<dbReference type="SUPFAM" id="SSF53756">
    <property type="entry name" value="UDP-Glycosyltransferase/glycogen phosphorylase"/>
    <property type="match status" value="1"/>
</dbReference>
<evidence type="ECO:0000313" key="6">
    <source>
        <dbReference type="EMBL" id="UZJ25865.1"/>
    </source>
</evidence>
<name>A0ABY6P2J3_9NOCA</name>
<comment type="similarity">
    <text evidence="1">Belongs to the glycosyltransferase 28 family.</text>
</comment>
<accession>A0ABY6P2J3</accession>
<dbReference type="Proteomes" id="UP001164965">
    <property type="component" value="Chromosome"/>
</dbReference>
<protein>
    <submittedName>
        <fullName evidence="6">DUF1205 domain-containing protein</fullName>
    </submittedName>
</protein>
<dbReference type="InterPro" id="IPR050426">
    <property type="entry name" value="Glycosyltransferase_28"/>
</dbReference>
<dbReference type="PANTHER" id="PTHR48050:SF13">
    <property type="entry name" value="STEROL 3-BETA-GLUCOSYLTRANSFERASE UGT80A2"/>
    <property type="match status" value="1"/>
</dbReference>
<dbReference type="EMBL" id="CP110615">
    <property type="protein sequence ID" value="UZJ25865.1"/>
    <property type="molecule type" value="Genomic_DNA"/>
</dbReference>
<evidence type="ECO:0000256" key="2">
    <source>
        <dbReference type="ARBA" id="ARBA00022676"/>
    </source>
</evidence>
<keyword evidence="2" id="KW-0328">Glycosyltransferase</keyword>
<dbReference type="InterPro" id="IPR010610">
    <property type="entry name" value="EryCIII-like_C"/>
</dbReference>
<keyword evidence="7" id="KW-1185">Reference proteome</keyword>
<evidence type="ECO:0000259" key="5">
    <source>
        <dbReference type="Pfam" id="PF21036"/>
    </source>
</evidence>
<feature type="domain" description="Erythromycin biosynthesis protein CIII-like N-terminal" evidence="5">
    <location>
        <begin position="23"/>
        <end position="218"/>
    </location>
</feature>
<evidence type="ECO:0000259" key="4">
    <source>
        <dbReference type="Pfam" id="PF06722"/>
    </source>
</evidence>
<evidence type="ECO:0000256" key="1">
    <source>
        <dbReference type="ARBA" id="ARBA00006962"/>
    </source>
</evidence>
<dbReference type="PANTHER" id="PTHR48050">
    <property type="entry name" value="STEROL 3-BETA-GLUCOSYLTRANSFERASE"/>
    <property type="match status" value="1"/>
</dbReference>
<proteinExistence type="inferred from homology"/>
<dbReference type="Gene3D" id="3.40.50.2000">
    <property type="entry name" value="Glycogen Phosphorylase B"/>
    <property type="match status" value="2"/>
</dbReference>
<gene>
    <name evidence="6" type="ORF">RHODO2019_05365</name>
</gene>
<sequence>MKILVVAAPLLGHVLPLVPLAVALREAGHEVRVACGGGVTEVNTRGLPVDDVAGGLHLGRVTAGVVLRRPGSAVRERGGRAGTAVVGELFGRVNAGLVDAVVDLARRWRPDLVVHEPLAVAGAVAAARLGVPAVLQENSLADGPALVAATLTSPALRAALHHHGLDDLPAPALVLTVAPRSVVGPRAGLPLRAVPPEAGGEAPEWLRRPCYRPRIVVSRSTAPGASGADPARAVAAAAVALDAEVVLVRPRGHAAHRGLAGSVRRTGWVPLNQVLPHATALVHHGGAGSALGALAAGLPQLVVPGAGDRRSTAELLAARGAALAVPVREITTDVLSHLVRDPGLRCAAQEVQREMAGMPAPARLVDALEEVARHRLRA</sequence>
<evidence type="ECO:0000256" key="3">
    <source>
        <dbReference type="ARBA" id="ARBA00022679"/>
    </source>
</evidence>
<keyword evidence="3" id="KW-0808">Transferase</keyword>
<organism evidence="6 7">
    <name type="scientific">Rhodococcus antarcticus</name>
    <dbReference type="NCBI Taxonomy" id="2987751"/>
    <lineage>
        <taxon>Bacteria</taxon>
        <taxon>Bacillati</taxon>
        <taxon>Actinomycetota</taxon>
        <taxon>Actinomycetes</taxon>
        <taxon>Mycobacteriales</taxon>
        <taxon>Nocardiaceae</taxon>
        <taxon>Rhodococcus</taxon>
    </lineage>
</organism>
<dbReference type="RefSeq" id="WP_265383969.1">
    <property type="nucleotide sequence ID" value="NZ_CP110615.1"/>
</dbReference>
<dbReference type="Pfam" id="PF21036">
    <property type="entry name" value="EryCIII-like_N"/>
    <property type="match status" value="1"/>
</dbReference>
<feature type="domain" description="Erythromycin biosynthesis protein CIII-like C-terminal" evidence="4">
    <location>
        <begin position="234"/>
        <end position="370"/>
    </location>
</feature>
<reference evidence="6" key="1">
    <citation type="submission" date="2022-10" db="EMBL/GenBank/DDBJ databases">
        <title>Rhodococcus sp.75.</title>
        <authorList>
            <person name="Sun M."/>
        </authorList>
    </citation>
    <scope>NUCLEOTIDE SEQUENCE</scope>
    <source>
        <strain evidence="6">75</strain>
    </source>
</reference>
<evidence type="ECO:0000313" key="7">
    <source>
        <dbReference type="Proteomes" id="UP001164965"/>
    </source>
</evidence>